<dbReference type="AlphaFoldDB" id="A0A8K1SUN9"/>
<evidence type="ECO:0000256" key="16">
    <source>
        <dbReference type="ARBA" id="ARBA00049551"/>
    </source>
</evidence>
<dbReference type="Gene3D" id="1.20.5.2700">
    <property type="match status" value="1"/>
</dbReference>
<dbReference type="GO" id="GO:0005743">
    <property type="term" value="C:mitochondrial inner membrane"/>
    <property type="evidence" value="ECO:0007669"/>
    <property type="project" value="UniProtKB-SubCell"/>
</dbReference>
<keyword evidence="9" id="KW-1278">Translocase</keyword>
<dbReference type="Pfam" id="PF06455">
    <property type="entry name" value="NADH5_C"/>
    <property type="match status" value="1"/>
</dbReference>
<evidence type="ECO:0000256" key="5">
    <source>
        <dbReference type="ARBA" id="ARBA00022448"/>
    </source>
</evidence>
<dbReference type="NCBIfam" id="TIGR01974">
    <property type="entry name" value="NDH_I_L"/>
    <property type="match status" value="1"/>
</dbReference>
<evidence type="ECO:0000259" key="21">
    <source>
        <dbReference type="Pfam" id="PF06455"/>
    </source>
</evidence>
<feature type="transmembrane region" description="Helical" evidence="17">
    <location>
        <begin position="83"/>
        <end position="101"/>
    </location>
</feature>
<feature type="domain" description="NADH dehydrogenase subunit 5 C-terminal" evidence="21">
    <location>
        <begin position="424"/>
        <end position="628"/>
    </location>
</feature>
<keyword evidence="7 17" id="KW-0812">Transmembrane</keyword>
<organism evidence="22">
    <name type="scientific">Pseudozyma sp</name>
    <dbReference type="NCBI Taxonomy" id="1902915"/>
    <lineage>
        <taxon>Eukaryota</taxon>
        <taxon>Fungi</taxon>
        <taxon>Dikarya</taxon>
        <taxon>Basidiomycota</taxon>
        <taxon>Ustilaginomycotina</taxon>
        <taxon>Ustilaginomycetes</taxon>
        <taxon>Ustilaginales</taxon>
        <taxon>Ustilaginaceae</taxon>
        <taxon>Pseudozyma</taxon>
    </lineage>
</organism>
<gene>
    <name evidence="22" type="primary">nad5</name>
</gene>
<evidence type="ECO:0000256" key="7">
    <source>
        <dbReference type="ARBA" id="ARBA00022692"/>
    </source>
</evidence>
<evidence type="ECO:0000256" key="2">
    <source>
        <dbReference type="ARBA" id="ARBA00004448"/>
    </source>
</evidence>
<keyword evidence="12 17" id="KW-0520">NAD</keyword>
<feature type="transmembrane region" description="Helical" evidence="17">
    <location>
        <begin position="113"/>
        <end position="129"/>
    </location>
</feature>
<sequence>MYLSLLLLPMFGSAVAGLLGRKIGVTGAHIITCSCLITSAILAIVAFYEVGLCNSPVSINLISWIDSELMDVSWGFMFDSLTVSMLLPVLVVSSLVHIFSVDYMSADPHNQRFFAYLSMFTFFMLVLVTGDNYLIMFVGWEGIGISSYLLINFWFTRIQANKSAIKALVVNRVGDMFLSIGFFAIFFVFGNLDYSTVFSIAPFINETIITIIGLLLLLAAMGKSAQLGLHTWLPDAMEGPTPVSALIHAATLVTAGVYLLLRSSPVIEYGPTTLIIITWVGALTAFFAASTGLLQNDLKRVIAYSTCSQMGYLFMACGLSQYNVALFHLVNHAFFKALLFLAAGAVLHATYDQQDQRRLGGLIGFLPFTYTAILIGSLSLMALPWLTGFYSKDLILEVAYGQYEFSGQVAYWLGTLSACLTAFYSLRLISLTFLTYPNASKSVYLHTHDAPTIVMIPLIILSLLAIFFGYIARDLFVGMGSDFLSPSLFTHPSHISLIEAEFGLPQIIKLLPAIGTLMGAGLALYLYHILPVFTIDLTNNTLGQKLYRFFNGKYYIDVIYNHYIINGGLQLGYVISKVLDRGIIELVGPYGLATGLTSGSKDIAKLDTGNLTSYALYLAIALVTLVMILLSPVLLNAALINTPLILVLLAGTLCLPYLNYSNESGRYSPPYKIEDFMFYNTTLNVMLPILFLYPEIKGDISYFSSTLYASNFFFRKIRVGN</sequence>
<dbReference type="GO" id="GO:0003954">
    <property type="term" value="F:NADH dehydrogenase activity"/>
    <property type="evidence" value="ECO:0007669"/>
    <property type="project" value="TreeGrafter"/>
</dbReference>
<dbReference type="Pfam" id="PF00361">
    <property type="entry name" value="Proton_antipo_M"/>
    <property type="match status" value="1"/>
</dbReference>
<dbReference type="InterPro" id="IPR010934">
    <property type="entry name" value="NADH_DH_su5_C"/>
</dbReference>
<feature type="transmembrane region" description="Helical" evidence="17">
    <location>
        <begin position="333"/>
        <end position="351"/>
    </location>
</feature>
<evidence type="ECO:0000256" key="11">
    <source>
        <dbReference type="ARBA" id="ARBA00022989"/>
    </source>
</evidence>
<feature type="transmembrane region" description="Helical" evidence="17">
    <location>
        <begin position="243"/>
        <end position="261"/>
    </location>
</feature>
<feature type="transmembrane region" description="Helical" evidence="17">
    <location>
        <begin position="450"/>
        <end position="472"/>
    </location>
</feature>
<dbReference type="PANTHER" id="PTHR42829:SF2">
    <property type="entry name" value="NADH-UBIQUINONE OXIDOREDUCTASE CHAIN 5"/>
    <property type="match status" value="1"/>
</dbReference>
<dbReference type="InterPro" id="IPR018393">
    <property type="entry name" value="NADHpl_OxRdtase_5_subgr"/>
</dbReference>
<feature type="transmembrane region" description="Helical" evidence="17">
    <location>
        <begin position="614"/>
        <end position="634"/>
    </location>
</feature>
<feature type="chain" id="PRO_5035443489" description="NADH-ubiquinone oxidoreductase chain 5" evidence="18">
    <location>
        <begin position="17"/>
        <end position="721"/>
    </location>
</feature>
<keyword evidence="10" id="KW-0249">Electron transport</keyword>
<evidence type="ECO:0000256" key="9">
    <source>
        <dbReference type="ARBA" id="ARBA00022967"/>
    </source>
</evidence>
<accession>A0A8K1SUN9</accession>
<dbReference type="NCBIfam" id="NF005141">
    <property type="entry name" value="PRK06590.1"/>
    <property type="match status" value="1"/>
</dbReference>
<comment type="catalytic activity">
    <reaction evidence="16 17">
        <text>a ubiquinone + NADH + 5 H(+)(in) = a ubiquinol + NAD(+) + 4 H(+)(out)</text>
        <dbReference type="Rhea" id="RHEA:29091"/>
        <dbReference type="Rhea" id="RHEA-COMP:9565"/>
        <dbReference type="Rhea" id="RHEA-COMP:9566"/>
        <dbReference type="ChEBI" id="CHEBI:15378"/>
        <dbReference type="ChEBI" id="CHEBI:16389"/>
        <dbReference type="ChEBI" id="CHEBI:17976"/>
        <dbReference type="ChEBI" id="CHEBI:57540"/>
        <dbReference type="ChEBI" id="CHEBI:57945"/>
        <dbReference type="EC" id="7.1.1.2"/>
    </reaction>
</comment>
<dbReference type="InterPro" id="IPR003945">
    <property type="entry name" value="NU5C-like"/>
</dbReference>
<comment type="function">
    <text evidence="1">Core subunit of the mitochondrial membrane respiratory chain NADH dehydrogenase (Complex I) that is believed to belong to the minimal assembly required for catalysis. Complex I functions in the transfer of electrons from NADH to the respiratory chain. The immediate electron acceptor for the enzyme is believed to be ubiquinone.</text>
</comment>
<evidence type="ECO:0000256" key="1">
    <source>
        <dbReference type="ARBA" id="ARBA00003257"/>
    </source>
</evidence>
<dbReference type="InterPro" id="IPR001750">
    <property type="entry name" value="ND/Mrp_TM"/>
</dbReference>
<proteinExistence type="inferred from homology"/>
<comment type="function">
    <text evidence="17">Core subunit of the mitochondrial membrane respiratory chain NADH dehydrogenase (Complex I) which catalyzes electron transfer from NADH through the respiratory chain, using ubiquinone as an electron acceptor. Essential for the catalytic activity and assembly of complex I.</text>
</comment>
<evidence type="ECO:0000256" key="4">
    <source>
        <dbReference type="ARBA" id="ARBA00021096"/>
    </source>
</evidence>
<evidence type="ECO:0000256" key="14">
    <source>
        <dbReference type="ARBA" id="ARBA00023128"/>
    </source>
</evidence>
<keyword evidence="18" id="KW-0732">Signal</keyword>
<evidence type="ECO:0000259" key="20">
    <source>
        <dbReference type="Pfam" id="PF00662"/>
    </source>
</evidence>
<feature type="transmembrane region" description="Helical" evidence="17">
    <location>
        <begin position="301"/>
        <end position="321"/>
    </location>
</feature>
<comment type="subcellular location">
    <subcellularLocation>
        <location evidence="2">Mitochondrion inner membrane</location>
        <topology evidence="2">Multi-pass membrane protein</topology>
    </subcellularLocation>
</comment>
<feature type="transmembrane region" description="Helical" evidence="17">
    <location>
        <begin position="273"/>
        <end position="294"/>
    </location>
</feature>
<dbReference type="InterPro" id="IPR001516">
    <property type="entry name" value="Proton_antipo_N"/>
</dbReference>
<dbReference type="GO" id="GO:0008137">
    <property type="term" value="F:NADH dehydrogenase (ubiquinone) activity"/>
    <property type="evidence" value="ECO:0007669"/>
    <property type="project" value="UniProtKB-EC"/>
</dbReference>
<evidence type="ECO:0000259" key="19">
    <source>
        <dbReference type="Pfam" id="PF00361"/>
    </source>
</evidence>
<reference evidence="22" key="1">
    <citation type="submission" date="2019-03" db="EMBL/GenBank/DDBJ databases">
        <title>Complete Mitochondrial Genome of Pseudozyma sp. JCC207.</title>
        <authorList>
            <person name="Han J."/>
            <person name="An Y."/>
        </authorList>
    </citation>
    <scope>NUCLEOTIDE SEQUENCE</scope>
</reference>
<dbReference type="Pfam" id="PF00662">
    <property type="entry name" value="Proton_antipo_N"/>
    <property type="match status" value="1"/>
</dbReference>
<keyword evidence="15 17" id="KW-0472">Membrane</keyword>
<evidence type="ECO:0000256" key="3">
    <source>
        <dbReference type="ARBA" id="ARBA00012944"/>
    </source>
</evidence>
<evidence type="ECO:0000256" key="6">
    <source>
        <dbReference type="ARBA" id="ARBA00022660"/>
    </source>
</evidence>
<evidence type="ECO:0000256" key="18">
    <source>
        <dbReference type="SAM" id="SignalP"/>
    </source>
</evidence>
<feature type="transmembrane region" description="Helical" evidence="17">
    <location>
        <begin position="409"/>
        <end position="429"/>
    </location>
</feature>
<evidence type="ECO:0000256" key="15">
    <source>
        <dbReference type="ARBA" id="ARBA00023136"/>
    </source>
</evidence>
<evidence type="ECO:0000256" key="12">
    <source>
        <dbReference type="ARBA" id="ARBA00023027"/>
    </source>
</evidence>
<evidence type="ECO:0000256" key="10">
    <source>
        <dbReference type="ARBA" id="ARBA00022982"/>
    </source>
</evidence>
<evidence type="ECO:0000256" key="17">
    <source>
        <dbReference type="RuleBase" id="RU003404"/>
    </source>
</evidence>
<keyword evidence="8" id="KW-0999">Mitochondrion inner membrane</keyword>
<evidence type="ECO:0000256" key="13">
    <source>
        <dbReference type="ARBA" id="ARBA00023075"/>
    </source>
</evidence>
<evidence type="ECO:0000256" key="8">
    <source>
        <dbReference type="ARBA" id="ARBA00022792"/>
    </source>
</evidence>
<comment type="similarity">
    <text evidence="17">Belongs to the complex I subunit 5 family.</text>
</comment>
<feature type="transmembrane region" description="Helical" evidence="17">
    <location>
        <begin position="135"/>
        <end position="155"/>
    </location>
</feature>
<feature type="domain" description="NADH-Ubiquinone oxidoreductase (complex I) chain 5 N-terminal" evidence="20">
    <location>
        <begin position="64"/>
        <end position="114"/>
    </location>
</feature>
<dbReference type="PRINTS" id="PR01434">
    <property type="entry name" value="NADHDHGNASE5"/>
</dbReference>
<dbReference type="EMBL" id="MK714018">
    <property type="protein sequence ID" value="UFQ87262.1"/>
    <property type="molecule type" value="Genomic_DNA"/>
</dbReference>
<dbReference type="GO" id="GO:0042773">
    <property type="term" value="P:ATP synthesis coupled electron transport"/>
    <property type="evidence" value="ECO:0007669"/>
    <property type="project" value="InterPro"/>
</dbReference>
<name>A0A8K1SUN9_9BASI</name>
<feature type="transmembrane region" description="Helical" evidence="17">
    <location>
        <begin position="26"/>
        <end position="47"/>
    </location>
</feature>
<feature type="transmembrane region" description="Helical" evidence="17">
    <location>
        <begin position="640"/>
        <end position="658"/>
    </location>
</feature>
<feature type="transmembrane region" description="Helical" evidence="17">
    <location>
        <begin position="200"/>
        <end position="222"/>
    </location>
</feature>
<feature type="transmembrane region" description="Helical" evidence="17">
    <location>
        <begin position="507"/>
        <end position="527"/>
    </location>
</feature>
<dbReference type="GO" id="GO:0015990">
    <property type="term" value="P:electron transport coupled proton transport"/>
    <property type="evidence" value="ECO:0007669"/>
    <property type="project" value="TreeGrafter"/>
</dbReference>
<keyword evidence="13 17" id="KW-0830">Ubiquinone</keyword>
<feature type="signal peptide" evidence="18">
    <location>
        <begin position="1"/>
        <end position="16"/>
    </location>
</feature>
<keyword evidence="14 17" id="KW-0496">Mitochondrion</keyword>
<evidence type="ECO:0000313" key="22">
    <source>
        <dbReference type="EMBL" id="UFQ87262.1"/>
    </source>
</evidence>
<feature type="domain" description="NADH:quinone oxidoreductase/Mrp antiporter transmembrane" evidence="19">
    <location>
        <begin position="132"/>
        <end position="408"/>
    </location>
</feature>
<dbReference type="PANTHER" id="PTHR42829">
    <property type="entry name" value="NADH-UBIQUINONE OXIDOREDUCTASE CHAIN 5"/>
    <property type="match status" value="1"/>
</dbReference>
<keyword evidence="6" id="KW-0679">Respiratory chain</keyword>
<keyword evidence="11 17" id="KW-1133">Transmembrane helix</keyword>
<dbReference type="EC" id="7.1.1.2" evidence="3 17"/>
<feature type="transmembrane region" description="Helical" evidence="17">
    <location>
        <begin position="176"/>
        <end position="194"/>
    </location>
</feature>
<geneLocation type="mitochondrion" evidence="22"/>
<feature type="transmembrane region" description="Helical" evidence="17">
    <location>
        <begin position="363"/>
        <end position="389"/>
    </location>
</feature>
<protein>
    <recommendedName>
        <fullName evidence="4 17">NADH-ubiquinone oxidoreductase chain 5</fullName>
        <ecNumber evidence="3 17">7.1.1.2</ecNumber>
    </recommendedName>
</protein>
<keyword evidence="5 17" id="KW-0813">Transport</keyword>